<feature type="binding site" evidence="10 14">
    <location>
        <position position="14"/>
    </location>
    <ligand>
        <name>substrate</name>
    </ligand>
</feature>
<keyword evidence="13" id="KW-0170">Cobalt</keyword>
<evidence type="ECO:0000256" key="1">
    <source>
        <dbReference type="ARBA" id="ARBA00001782"/>
    </source>
</evidence>
<evidence type="ECO:0000256" key="4">
    <source>
        <dbReference type="ARBA" id="ARBA00001947"/>
    </source>
</evidence>
<keyword evidence="10 11" id="KW-0119">Carbohydrate metabolism</keyword>
<keyword evidence="16" id="KW-1185">Reference proteome</keyword>
<dbReference type="NCBIfam" id="TIGR01163">
    <property type="entry name" value="rpe"/>
    <property type="match status" value="1"/>
</dbReference>
<feature type="binding site" evidence="14">
    <location>
        <position position="187"/>
    </location>
    <ligand>
        <name>substrate</name>
    </ligand>
</feature>
<keyword evidence="13" id="KW-0464">Manganese</keyword>
<comment type="catalytic activity">
    <reaction evidence="1 10 11">
        <text>D-ribulose 5-phosphate = D-xylulose 5-phosphate</text>
        <dbReference type="Rhea" id="RHEA:13677"/>
        <dbReference type="ChEBI" id="CHEBI:57737"/>
        <dbReference type="ChEBI" id="CHEBI:58121"/>
        <dbReference type="EC" id="5.1.3.1"/>
    </reaction>
</comment>
<dbReference type="InterPro" id="IPR000056">
    <property type="entry name" value="Ribul_P_3_epim-like"/>
</dbReference>
<feature type="active site" description="Proton donor" evidence="10 12">
    <location>
        <position position="185"/>
    </location>
</feature>
<evidence type="ECO:0000256" key="8">
    <source>
        <dbReference type="ARBA" id="ARBA00022723"/>
    </source>
</evidence>
<dbReference type="GO" id="GO:0046872">
    <property type="term" value="F:metal ion binding"/>
    <property type="evidence" value="ECO:0007669"/>
    <property type="project" value="UniProtKB-UniRule"/>
</dbReference>
<keyword evidence="9 10" id="KW-0413">Isomerase</keyword>
<feature type="binding site" evidence="10 13">
    <location>
        <position position="76"/>
    </location>
    <ligand>
        <name>a divalent metal cation</name>
        <dbReference type="ChEBI" id="CHEBI:60240"/>
    </ligand>
</feature>
<evidence type="ECO:0000256" key="6">
    <source>
        <dbReference type="ARBA" id="ARBA00009541"/>
    </source>
</evidence>
<dbReference type="FunFam" id="3.20.20.70:FF:000004">
    <property type="entry name" value="Ribulose-phosphate 3-epimerase"/>
    <property type="match status" value="1"/>
</dbReference>
<comment type="cofactor">
    <cofactor evidence="10 13">
        <name>a divalent metal cation</name>
        <dbReference type="ChEBI" id="CHEBI:60240"/>
    </cofactor>
    <text evidence="10 13">Binds 1 divalent metal cation per subunit.</text>
</comment>
<name>A0A0N7FUM2_9ACTN</name>
<feature type="binding site" evidence="10 14">
    <location>
        <position position="76"/>
    </location>
    <ligand>
        <name>substrate</name>
    </ligand>
</feature>
<evidence type="ECO:0000256" key="14">
    <source>
        <dbReference type="PIRSR" id="PIRSR001461-3"/>
    </source>
</evidence>
<dbReference type="PIRSF" id="PIRSF001461">
    <property type="entry name" value="RPE"/>
    <property type="match status" value="1"/>
</dbReference>
<keyword evidence="13" id="KW-0862">Zinc</keyword>
<comment type="similarity">
    <text evidence="6 10 11">Belongs to the ribulose-phosphate 3-epimerase family.</text>
</comment>
<comment type="cofactor">
    <cofactor evidence="4">
        <name>Zn(2+)</name>
        <dbReference type="ChEBI" id="CHEBI:29105"/>
    </cofactor>
</comment>
<evidence type="ECO:0000256" key="9">
    <source>
        <dbReference type="ARBA" id="ARBA00023235"/>
    </source>
</evidence>
<dbReference type="RefSeq" id="WP_062392747.1">
    <property type="nucleotide sequence ID" value="NZ_CP011853.1"/>
</dbReference>
<comment type="cofactor">
    <cofactor evidence="5">
        <name>Fe(2+)</name>
        <dbReference type="ChEBI" id="CHEBI:29033"/>
    </cofactor>
</comment>
<comment type="function">
    <text evidence="10">Catalyzes the reversible epimerization of D-ribulose 5-phosphate to D-xylulose 5-phosphate.</text>
</comment>
<dbReference type="AlphaFoldDB" id="A0A0N7FUM2"/>
<dbReference type="Proteomes" id="UP000063789">
    <property type="component" value="Chromosome"/>
</dbReference>
<evidence type="ECO:0000256" key="12">
    <source>
        <dbReference type="PIRSR" id="PIRSR001461-1"/>
    </source>
</evidence>
<dbReference type="InterPro" id="IPR026019">
    <property type="entry name" value="Ribul_P_3_epim"/>
</dbReference>
<protein>
    <recommendedName>
        <fullName evidence="7 10">Ribulose-phosphate 3-epimerase</fullName>
        <ecNumber evidence="7 10">5.1.3.1</ecNumber>
    </recommendedName>
</protein>
<dbReference type="PATRIC" id="fig|1136941.3.peg.2014"/>
<feature type="binding site" evidence="10 13">
    <location>
        <position position="45"/>
    </location>
    <ligand>
        <name>a divalent metal cation</name>
        <dbReference type="ChEBI" id="CHEBI:60240"/>
    </ligand>
</feature>
<dbReference type="Gene3D" id="3.20.20.70">
    <property type="entry name" value="Aldolase class I"/>
    <property type="match status" value="1"/>
</dbReference>
<evidence type="ECO:0000256" key="11">
    <source>
        <dbReference type="PIRNR" id="PIRNR001461"/>
    </source>
</evidence>
<feature type="binding site" evidence="10 13">
    <location>
        <position position="185"/>
    </location>
    <ligand>
        <name>a divalent metal cation</name>
        <dbReference type="ChEBI" id="CHEBI:60240"/>
    </ligand>
</feature>
<feature type="binding site" evidence="10 13">
    <location>
        <position position="43"/>
    </location>
    <ligand>
        <name>a divalent metal cation</name>
        <dbReference type="ChEBI" id="CHEBI:60240"/>
    </ligand>
</feature>
<reference evidence="16" key="1">
    <citation type="submission" date="2015-06" db="EMBL/GenBank/DDBJ databases">
        <title>Complete genome sequence and metabolic analysis of phthalate degradation pathway in Gordonia sp. QH-11.</title>
        <authorList>
            <person name="Jin D."/>
            <person name="Kong X."/>
            <person name="Bai Z."/>
        </authorList>
    </citation>
    <scope>NUCLEOTIDE SEQUENCE [LARGE SCALE GENOMIC DNA]</scope>
    <source>
        <strain evidence="16">QH-11</strain>
    </source>
</reference>
<keyword evidence="8 10" id="KW-0479">Metal-binding</keyword>
<dbReference type="OrthoDB" id="1645589at2"/>
<sequence>MCNPGRPAPMIAPSILSADFANLAAEVAAVGPSDVDPGVDWVHVDVMDNHFVPNLTLGMPVVESLLKATDIPLDCHLMIEDPGRWAPAYAEAGAYNVTFHAEATDDPISVGRDIRAAGGKAGLAIKPGTPLEPYLEILREFDTLLVMSVEPGFGGQKFMPEVLDKVRAIRTKIDSGDLRLLVEIDGGISASTIEEAAEAGVDCFVAGSAVYGGDDPAARVADLRRLATQVRENQ</sequence>
<accession>A0A0N7FUM2</accession>
<dbReference type="STRING" id="1136941.ACH46_09910"/>
<feature type="binding site" evidence="10">
    <location>
        <begin position="185"/>
        <end position="187"/>
    </location>
    <ligand>
        <name>substrate</name>
    </ligand>
</feature>
<dbReference type="GO" id="GO:0019323">
    <property type="term" value="P:pentose catabolic process"/>
    <property type="evidence" value="ECO:0007669"/>
    <property type="project" value="UniProtKB-UniRule"/>
</dbReference>
<evidence type="ECO:0000256" key="3">
    <source>
        <dbReference type="ARBA" id="ARBA00001941"/>
    </source>
</evidence>
<dbReference type="HAMAP" id="MF_02227">
    <property type="entry name" value="RPE"/>
    <property type="match status" value="1"/>
</dbReference>
<comment type="pathway">
    <text evidence="10">Carbohydrate degradation.</text>
</comment>
<dbReference type="InterPro" id="IPR013785">
    <property type="entry name" value="Aldolase_TIM"/>
</dbReference>
<organism evidence="15 16">
    <name type="scientific">Gordonia phthalatica</name>
    <dbReference type="NCBI Taxonomy" id="1136941"/>
    <lineage>
        <taxon>Bacteria</taxon>
        <taxon>Bacillati</taxon>
        <taxon>Actinomycetota</taxon>
        <taxon>Actinomycetes</taxon>
        <taxon>Mycobacteriales</taxon>
        <taxon>Gordoniaceae</taxon>
        <taxon>Gordonia</taxon>
    </lineage>
</organism>
<reference evidence="15 16" key="2">
    <citation type="journal article" date="2017" name="Int. J. Syst. Evol. Microbiol.">
        <title>Gordonia phthalatica sp. nov., a di-n-butyl phthalate-degrading bacterium isolated from activated sludge.</title>
        <authorList>
            <person name="Jin D."/>
            <person name="Kong X."/>
            <person name="Jia M."/>
            <person name="Yu X."/>
            <person name="Wang X."/>
            <person name="Zhuang X."/>
            <person name="Deng Y."/>
            <person name="Bai Z."/>
        </authorList>
    </citation>
    <scope>NUCLEOTIDE SEQUENCE [LARGE SCALE GENOMIC DNA]</scope>
    <source>
        <strain evidence="15 16">QH-11</strain>
    </source>
</reference>
<dbReference type="PROSITE" id="PS01085">
    <property type="entry name" value="RIBUL_P_3_EPIMER_1"/>
    <property type="match status" value="1"/>
</dbReference>
<comment type="cofactor">
    <cofactor evidence="2">
        <name>Mn(2+)</name>
        <dbReference type="ChEBI" id="CHEBI:29035"/>
    </cofactor>
</comment>
<evidence type="ECO:0000256" key="2">
    <source>
        <dbReference type="ARBA" id="ARBA00001936"/>
    </source>
</evidence>
<evidence type="ECO:0000256" key="13">
    <source>
        <dbReference type="PIRSR" id="PIRSR001461-2"/>
    </source>
</evidence>
<evidence type="ECO:0000256" key="7">
    <source>
        <dbReference type="ARBA" id="ARBA00013188"/>
    </source>
</evidence>
<dbReference type="InterPro" id="IPR011060">
    <property type="entry name" value="RibuloseP-bd_barrel"/>
</dbReference>
<dbReference type="EMBL" id="CP011853">
    <property type="protein sequence ID" value="ALG84751.1"/>
    <property type="molecule type" value="Genomic_DNA"/>
</dbReference>
<dbReference type="NCBIfam" id="NF004076">
    <property type="entry name" value="PRK05581.1-4"/>
    <property type="match status" value="1"/>
</dbReference>
<evidence type="ECO:0000256" key="10">
    <source>
        <dbReference type="HAMAP-Rule" id="MF_02227"/>
    </source>
</evidence>
<gene>
    <name evidence="10" type="primary">rpe</name>
    <name evidence="15" type="ORF">ACH46_09910</name>
</gene>
<evidence type="ECO:0000256" key="5">
    <source>
        <dbReference type="ARBA" id="ARBA00001954"/>
    </source>
</evidence>
<feature type="binding site" evidence="10 14">
    <location>
        <begin position="152"/>
        <end position="155"/>
    </location>
    <ligand>
        <name>substrate</name>
    </ligand>
</feature>
<dbReference type="PANTHER" id="PTHR11749">
    <property type="entry name" value="RIBULOSE-5-PHOSPHATE-3-EPIMERASE"/>
    <property type="match status" value="1"/>
</dbReference>
<proteinExistence type="inferred from homology"/>
<dbReference type="GO" id="GO:0004750">
    <property type="term" value="F:D-ribulose-phosphate 3-epimerase activity"/>
    <property type="evidence" value="ECO:0007669"/>
    <property type="project" value="UniProtKB-UniRule"/>
</dbReference>
<dbReference type="CDD" id="cd00429">
    <property type="entry name" value="RPE"/>
    <property type="match status" value="1"/>
</dbReference>
<dbReference type="KEGG" id="goq:ACH46_09910"/>
<dbReference type="SUPFAM" id="SSF51366">
    <property type="entry name" value="Ribulose-phoshate binding barrel"/>
    <property type="match status" value="1"/>
</dbReference>
<comment type="cofactor">
    <cofactor evidence="3">
        <name>Co(2+)</name>
        <dbReference type="ChEBI" id="CHEBI:48828"/>
    </cofactor>
</comment>
<dbReference type="GO" id="GO:0005737">
    <property type="term" value="C:cytoplasm"/>
    <property type="evidence" value="ECO:0007669"/>
    <property type="project" value="UniProtKB-ARBA"/>
</dbReference>
<dbReference type="Pfam" id="PF00834">
    <property type="entry name" value="Ribul_P_3_epim"/>
    <property type="match status" value="1"/>
</dbReference>
<feature type="binding site" evidence="10 14">
    <location>
        <begin position="207"/>
        <end position="208"/>
    </location>
    <ligand>
        <name>substrate</name>
    </ligand>
</feature>
<dbReference type="GO" id="GO:0006098">
    <property type="term" value="P:pentose-phosphate shunt"/>
    <property type="evidence" value="ECO:0007669"/>
    <property type="project" value="UniProtKB-UniRule"/>
</dbReference>
<feature type="active site" description="Proton acceptor" evidence="10 12">
    <location>
        <position position="45"/>
    </location>
</feature>
<dbReference type="PROSITE" id="PS01086">
    <property type="entry name" value="RIBUL_P_3_EPIMER_2"/>
    <property type="match status" value="1"/>
</dbReference>
<evidence type="ECO:0000313" key="15">
    <source>
        <dbReference type="EMBL" id="ALG84751.1"/>
    </source>
</evidence>
<evidence type="ECO:0000313" key="16">
    <source>
        <dbReference type="Proteomes" id="UP000063789"/>
    </source>
</evidence>
<dbReference type="EC" id="5.1.3.1" evidence="7 10"/>